<dbReference type="GO" id="GO:0061665">
    <property type="term" value="F:SUMO ligase activity"/>
    <property type="evidence" value="ECO:0007669"/>
    <property type="project" value="TreeGrafter"/>
</dbReference>
<proteinExistence type="predicted"/>
<evidence type="ECO:0000256" key="4">
    <source>
        <dbReference type="PROSITE-ProRule" id="PRU00452"/>
    </source>
</evidence>
<feature type="compositionally biased region" description="Polar residues" evidence="5">
    <location>
        <begin position="83"/>
        <end position="102"/>
    </location>
</feature>
<sequence length="968" mass="106531">MQQPPINRQDLLAARKLAESNATTNYFLGATRRPWMTNAVTIPSLPAERGVLRSPRGRGKGTAATNTVSGPAVPKSVQDGRQARTTATPQSIASNTASSLAESLSAPRATTEITRKRSLDVADLDVNTGRCSGSHPGGQPSTASTVPSAEAARTSHPLRVPDSPVLDKNESQLVINSALYRLNSFQAEIVRLGMIETHRFSLLREACVKNDLFYLCIHQMFCIVSLNPRWPSMNGLNEDQSAGLGLLSLILLHNKDVSVEVLRFFASLPAPIETLIKGQIVYKDIMGMVAVFLQRFATGWDMLREKCFKRKFPPFVEELIHVFEVHSPVLQKVLFNSIHRQLGGANNAKLCRQGLILFDTNQSQYRAQRMRDASADPRVQTVILDELRLLGERYKELWKEANESTGQGPLGRDVVTFERSRPPPLYIAPNEYASGTLPTRHTLPSLPQTVEQQQQRGHMQWVSAPNHLTRAHSTNDLRGNSAFASGPSSATRIQQIISPRIPPNFVLQSSPSGADNFPTRVAGNAGQGPVPPQRRGRPPLSSRPVVPHIPTSVAQHSHVGRRRHLDSRSPPIHWSTRHHSFIPAAGYEPIQTSVPDPSRLALHQAYLKSPIAEKINGIGQVQPEVRLYQYLESFAVAPKAIDPESSSLCWEFCTTVSDMSKKAVDMTASDGQVKRQVSDGCLLYRLRSVEVAQSFHAIEASEWSVKDMSWPPGCFVTINDVEIELRRKIHHGKDLPVDLTPHIREGANNIMIGLLRSQEGTKAKRYAMAVEIVEVGDETRINSAPTMLAADDSLRSITQALKAPYGTTAGDDDEVQVVDSHLSIDLIDPFMATIFDIPARGNACTHRECFDIQTFFQTRKSRVKDGPTSPDEWKCPICKQDARPQSLIVDCFLKAVRDSLVTSGAAANARAILIGTDGSWNIKKDDDDTVETKEDPNATMADSLATSKDTVPGCVQRTGNLVIAIDDD</sequence>
<dbReference type="GO" id="GO:0008270">
    <property type="term" value="F:zinc ion binding"/>
    <property type="evidence" value="ECO:0007669"/>
    <property type="project" value="UniProtKB-KW"/>
</dbReference>
<keyword evidence="3" id="KW-0862">Zinc</keyword>
<dbReference type="AlphaFoldDB" id="U1HIJ4"/>
<dbReference type="HOGENOM" id="CLU_008180_0_0_1"/>
<dbReference type="RefSeq" id="XP_007804364.1">
    <property type="nucleotide sequence ID" value="XM_007806173.1"/>
</dbReference>
<dbReference type="GO" id="GO:0016925">
    <property type="term" value="P:protein sumoylation"/>
    <property type="evidence" value="ECO:0007669"/>
    <property type="project" value="TreeGrafter"/>
</dbReference>
<evidence type="ECO:0000256" key="2">
    <source>
        <dbReference type="ARBA" id="ARBA00022771"/>
    </source>
</evidence>
<dbReference type="GO" id="GO:0000785">
    <property type="term" value="C:chromatin"/>
    <property type="evidence" value="ECO:0007669"/>
    <property type="project" value="TreeGrafter"/>
</dbReference>
<keyword evidence="2 4" id="KW-0863">Zinc-finger</keyword>
<dbReference type="Gene3D" id="3.30.40.10">
    <property type="entry name" value="Zinc/RING finger domain, C3HC4 (zinc finger)"/>
    <property type="match status" value="1"/>
</dbReference>
<dbReference type="Proteomes" id="UP000019373">
    <property type="component" value="Unassembled WGS sequence"/>
</dbReference>
<name>U1HIJ4_ENDPU</name>
<dbReference type="OMA" id="DNWRCPI"/>
<gene>
    <name evidence="7" type="ORF">EPUS_03582</name>
</gene>
<protein>
    <recommendedName>
        <fullName evidence="6">SP-RING-type domain-containing protein</fullName>
    </recommendedName>
</protein>
<feature type="domain" description="SP-RING-type" evidence="6">
    <location>
        <begin position="811"/>
        <end position="902"/>
    </location>
</feature>
<dbReference type="PROSITE" id="PS51044">
    <property type="entry name" value="ZF_SP_RING"/>
    <property type="match status" value="1"/>
</dbReference>
<feature type="region of interest" description="Disordered" evidence="5">
    <location>
        <begin position="510"/>
        <end position="572"/>
    </location>
</feature>
<organism evidence="7 8">
    <name type="scientific">Endocarpon pusillum (strain Z07020 / HMAS-L-300199)</name>
    <name type="common">Lichen-forming fungus</name>
    <dbReference type="NCBI Taxonomy" id="1263415"/>
    <lineage>
        <taxon>Eukaryota</taxon>
        <taxon>Fungi</taxon>
        <taxon>Dikarya</taxon>
        <taxon>Ascomycota</taxon>
        <taxon>Pezizomycotina</taxon>
        <taxon>Eurotiomycetes</taxon>
        <taxon>Chaetothyriomycetidae</taxon>
        <taxon>Verrucariales</taxon>
        <taxon>Verrucariaceae</taxon>
        <taxon>Endocarpon</taxon>
    </lineage>
</organism>
<evidence type="ECO:0000313" key="8">
    <source>
        <dbReference type="Proteomes" id="UP000019373"/>
    </source>
</evidence>
<dbReference type="EMBL" id="KE721364">
    <property type="protein sequence ID" value="ERF70030.1"/>
    <property type="molecule type" value="Genomic_DNA"/>
</dbReference>
<dbReference type="PANTHER" id="PTHR10782:SF4">
    <property type="entry name" value="TONALLI, ISOFORM E"/>
    <property type="match status" value="1"/>
</dbReference>
<evidence type="ECO:0000256" key="3">
    <source>
        <dbReference type="ARBA" id="ARBA00022833"/>
    </source>
</evidence>
<evidence type="ECO:0000256" key="1">
    <source>
        <dbReference type="ARBA" id="ARBA00022723"/>
    </source>
</evidence>
<evidence type="ECO:0000256" key="5">
    <source>
        <dbReference type="SAM" id="MobiDB-lite"/>
    </source>
</evidence>
<dbReference type="InterPro" id="IPR013083">
    <property type="entry name" value="Znf_RING/FYVE/PHD"/>
</dbReference>
<keyword evidence="8" id="KW-1185">Reference proteome</keyword>
<dbReference type="Pfam" id="PF02891">
    <property type="entry name" value="zf-MIZ"/>
    <property type="match status" value="1"/>
</dbReference>
<feature type="region of interest" description="Disordered" evidence="5">
    <location>
        <begin position="50"/>
        <end position="163"/>
    </location>
</feature>
<accession>U1HIJ4</accession>
<keyword evidence="1" id="KW-0479">Metal-binding</keyword>
<dbReference type="InterPro" id="IPR004181">
    <property type="entry name" value="Znf_MIZ"/>
</dbReference>
<evidence type="ECO:0000313" key="7">
    <source>
        <dbReference type="EMBL" id="ERF70030.1"/>
    </source>
</evidence>
<reference evidence="8" key="1">
    <citation type="journal article" date="2014" name="BMC Genomics">
        <title>Genome characteristics reveal the impact of lichenization on lichen-forming fungus Endocarpon pusillum Hedwig (Verrucariales, Ascomycota).</title>
        <authorList>
            <person name="Wang Y.-Y."/>
            <person name="Liu B."/>
            <person name="Zhang X.-Y."/>
            <person name="Zhou Q.-M."/>
            <person name="Zhang T."/>
            <person name="Li H."/>
            <person name="Yu Y.-F."/>
            <person name="Zhang X.-L."/>
            <person name="Hao X.-Y."/>
            <person name="Wang M."/>
            <person name="Wang L."/>
            <person name="Wei J.-C."/>
        </authorList>
    </citation>
    <scope>NUCLEOTIDE SEQUENCE [LARGE SCALE GENOMIC DNA]</scope>
    <source>
        <strain evidence="8">Z07020 / HMAS-L-300199</strain>
    </source>
</reference>
<dbReference type="GeneID" id="19238622"/>
<evidence type="ECO:0000259" key="6">
    <source>
        <dbReference type="PROSITE" id="PS51044"/>
    </source>
</evidence>
<dbReference type="OrthoDB" id="27975at2759"/>
<dbReference type="eggNOG" id="KOG2169">
    <property type="taxonomic scope" value="Eukaryota"/>
</dbReference>
<dbReference type="PANTHER" id="PTHR10782">
    <property type="entry name" value="ZINC FINGER MIZ DOMAIN-CONTAINING PROTEIN"/>
    <property type="match status" value="1"/>
</dbReference>